<feature type="region of interest" description="Disordered" evidence="1">
    <location>
        <begin position="379"/>
        <end position="410"/>
    </location>
</feature>
<dbReference type="GO" id="GO:0006457">
    <property type="term" value="P:protein folding"/>
    <property type="evidence" value="ECO:0007669"/>
    <property type="project" value="TreeGrafter"/>
</dbReference>
<dbReference type="InterPro" id="IPR013766">
    <property type="entry name" value="Thioredoxin_domain"/>
</dbReference>
<dbReference type="OrthoDB" id="294696at2759"/>
<proteinExistence type="predicted"/>
<evidence type="ECO:0000259" key="2">
    <source>
        <dbReference type="PROSITE" id="PS51352"/>
    </source>
</evidence>
<dbReference type="PROSITE" id="PS51352">
    <property type="entry name" value="THIOREDOXIN_2"/>
    <property type="match status" value="1"/>
</dbReference>
<name>A0A1D2NLC2_ORCCI</name>
<dbReference type="SUPFAM" id="SSF52833">
    <property type="entry name" value="Thioredoxin-like"/>
    <property type="match status" value="3"/>
</dbReference>
<organism evidence="3 4">
    <name type="scientific">Orchesella cincta</name>
    <name type="common">Springtail</name>
    <name type="synonym">Podura cincta</name>
    <dbReference type="NCBI Taxonomy" id="48709"/>
    <lineage>
        <taxon>Eukaryota</taxon>
        <taxon>Metazoa</taxon>
        <taxon>Ecdysozoa</taxon>
        <taxon>Arthropoda</taxon>
        <taxon>Hexapoda</taxon>
        <taxon>Collembola</taxon>
        <taxon>Entomobryomorpha</taxon>
        <taxon>Entomobryoidea</taxon>
        <taxon>Orchesellidae</taxon>
        <taxon>Orchesellinae</taxon>
        <taxon>Orchesella</taxon>
    </lineage>
</organism>
<dbReference type="InterPro" id="IPR036249">
    <property type="entry name" value="Thioredoxin-like_sf"/>
</dbReference>
<feature type="domain" description="Thioredoxin" evidence="2">
    <location>
        <begin position="29"/>
        <end position="156"/>
    </location>
</feature>
<reference evidence="3 4" key="1">
    <citation type="journal article" date="2016" name="Genome Biol. Evol.">
        <title>Gene Family Evolution Reflects Adaptation to Soil Environmental Stressors in the Genome of the Collembolan Orchesella cincta.</title>
        <authorList>
            <person name="Faddeeva-Vakhrusheva A."/>
            <person name="Derks M.F."/>
            <person name="Anvar S.Y."/>
            <person name="Agamennone V."/>
            <person name="Suring W."/>
            <person name="Smit S."/>
            <person name="van Straalen N.M."/>
            <person name="Roelofs D."/>
        </authorList>
    </citation>
    <scope>NUCLEOTIDE SEQUENCE [LARGE SCALE GENOMIC DNA]</scope>
    <source>
        <tissue evidence="3">Mixed pool</tissue>
    </source>
</reference>
<dbReference type="Proteomes" id="UP000094527">
    <property type="component" value="Unassembled WGS sequence"/>
</dbReference>
<dbReference type="OMA" id="DWCRFSN"/>
<dbReference type="EMBL" id="LJIJ01000017">
    <property type="protein sequence ID" value="ODN05746.1"/>
    <property type="molecule type" value="Genomic_DNA"/>
</dbReference>
<dbReference type="GO" id="GO:0005793">
    <property type="term" value="C:endoplasmic reticulum-Golgi intermediate compartment"/>
    <property type="evidence" value="ECO:0007669"/>
    <property type="project" value="TreeGrafter"/>
</dbReference>
<gene>
    <name evidence="3" type="ORF">Ocin01_00941</name>
</gene>
<keyword evidence="4" id="KW-1185">Reference proteome</keyword>
<dbReference type="GO" id="GO:0003756">
    <property type="term" value="F:protein disulfide isomerase activity"/>
    <property type="evidence" value="ECO:0007669"/>
    <property type="project" value="TreeGrafter"/>
</dbReference>
<comment type="caution">
    <text evidence="3">The sequence shown here is derived from an EMBL/GenBank/DDBJ whole genome shotgun (WGS) entry which is preliminary data.</text>
</comment>
<evidence type="ECO:0000313" key="3">
    <source>
        <dbReference type="EMBL" id="ODN05746.1"/>
    </source>
</evidence>
<dbReference type="Pfam" id="PF13848">
    <property type="entry name" value="Thioredoxin_6"/>
    <property type="match status" value="1"/>
</dbReference>
<dbReference type="PANTHER" id="PTHR46295:SF1">
    <property type="entry name" value="ENDOPLASMIC RETICULUM RESIDENT PROTEIN 44"/>
    <property type="match status" value="1"/>
</dbReference>
<dbReference type="GO" id="GO:0005789">
    <property type="term" value="C:endoplasmic reticulum membrane"/>
    <property type="evidence" value="ECO:0007669"/>
    <property type="project" value="TreeGrafter"/>
</dbReference>
<dbReference type="STRING" id="48709.A0A1D2NLC2"/>
<dbReference type="FunFam" id="3.40.30.10:FF:000051">
    <property type="entry name" value="endoplasmic reticulum resident protein 44"/>
    <property type="match status" value="1"/>
</dbReference>
<protein>
    <submittedName>
        <fullName evidence="3">Endoplasmic reticulum resident protein 44</fullName>
    </submittedName>
</protein>
<dbReference type="AlphaFoldDB" id="A0A1D2NLC2"/>
<evidence type="ECO:0000256" key="1">
    <source>
        <dbReference type="SAM" id="MobiDB-lite"/>
    </source>
</evidence>
<dbReference type="Gene3D" id="3.40.30.10">
    <property type="entry name" value="Glutaredoxin"/>
    <property type="match status" value="3"/>
</dbReference>
<dbReference type="Pfam" id="PF00085">
    <property type="entry name" value="Thioredoxin"/>
    <property type="match status" value="1"/>
</dbReference>
<evidence type="ECO:0000313" key="4">
    <source>
        <dbReference type="Proteomes" id="UP000094527"/>
    </source>
</evidence>
<dbReference type="InterPro" id="IPR052643">
    <property type="entry name" value="ERP44"/>
</dbReference>
<accession>A0A1D2NLC2</accession>
<sequence>MPPESISHSCKLKVKRKYGTSTLAKFSFGFAYLFLISFHNPTDSGAVELESSSFDELLSNTELIFINFYADWCRFSNLLAPIFDEAADKVTAEFPDKAKVVLGRVDCDRQSSISSRYKITKYPTLKLIRNGLPLKKEYRGQRSAEAFFEFIKKQLENPIHEFKHLREVLNIDETKRVFIGYMSNNESKTYDTFRRVATNLKDECAFYVGFGEASRTMHPPDSDIIAFRPDRSRSVELDETFQGHAESFDELFGWIQAKCVPIVREITFENAEELTEEGLPFLILFHNPDDVENVRKFNQLVTEELMDEKQNVNFLTADGKKFAHPLHHLGKSEKDLPIIAIDSFRHMYLFPDASQMTEPGKIKQFIAALHSGKLHREFHYGPDPTDSTASPNVKPKGTSPPESTFKKLAPSNNRYTLLRDEL</sequence>
<dbReference type="PANTHER" id="PTHR46295">
    <property type="entry name" value="ENDOPLASMIC RETICULUM RESIDENT PROTEIN 44"/>
    <property type="match status" value="1"/>
</dbReference>